<dbReference type="AlphaFoldDB" id="A0A8H2ZTH3"/>
<evidence type="ECO:0000256" key="1">
    <source>
        <dbReference type="SAM" id="MobiDB-lite"/>
    </source>
</evidence>
<feature type="compositionally biased region" description="Basic residues" evidence="1">
    <location>
        <begin position="74"/>
        <end position="89"/>
    </location>
</feature>
<organism evidence="3 4">
    <name type="scientific">Sclerotinia trifoliorum</name>
    <dbReference type="NCBI Taxonomy" id="28548"/>
    <lineage>
        <taxon>Eukaryota</taxon>
        <taxon>Fungi</taxon>
        <taxon>Dikarya</taxon>
        <taxon>Ascomycota</taxon>
        <taxon>Pezizomycotina</taxon>
        <taxon>Leotiomycetes</taxon>
        <taxon>Helotiales</taxon>
        <taxon>Sclerotiniaceae</taxon>
        <taxon>Sclerotinia</taxon>
    </lineage>
</organism>
<dbReference type="Proteomes" id="UP000624404">
    <property type="component" value="Unassembled WGS sequence"/>
</dbReference>
<evidence type="ECO:0000313" key="4">
    <source>
        <dbReference type="Proteomes" id="UP000624404"/>
    </source>
</evidence>
<sequence>MKPPKNYLLVLAAFFGLATAMVIPANSNDVPRVSATTTTKEEHSVPFNITKFRINPPFVVLHSSPPSPAPSRSNAKRTFGKPWKARQKATPRPCPYPKTRPCITQKEIDQGWHDVNGCFNETYFFVMGHTYCWEAGDDCVKADCRY</sequence>
<comment type="caution">
    <text evidence="3">The sequence shown here is derived from an EMBL/GenBank/DDBJ whole genome shotgun (WGS) entry which is preliminary data.</text>
</comment>
<proteinExistence type="predicted"/>
<evidence type="ECO:0000313" key="3">
    <source>
        <dbReference type="EMBL" id="CAD6453381.1"/>
    </source>
</evidence>
<feature type="signal peptide" evidence="2">
    <location>
        <begin position="1"/>
        <end position="20"/>
    </location>
</feature>
<keyword evidence="4" id="KW-1185">Reference proteome</keyword>
<evidence type="ECO:0000256" key="2">
    <source>
        <dbReference type="SAM" id="SignalP"/>
    </source>
</evidence>
<dbReference type="EMBL" id="CAJHIA010000036">
    <property type="protein sequence ID" value="CAD6453381.1"/>
    <property type="molecule type" value="Genomic_DNA"/>
</dbReference>
<dbReference type="OrthoDB" id="3552709at2759"/>
<accession>A0A8H2ZTH3</accession>
<feature type="chain" id="PRO_5034458427" evidence="2">
    <location>
        <begin position="21"/>
        <end position="146"/>
    </location>
</feature>
<name>A0A8H2ZTH3_9HELO</name>
<protein>
    <submittedName>
        <fullName evidence="3">338326fe-8aa4-4f55-9401-5f7522f92489</fullName>
    </submittedName>
</protein>
<gene>
    <name evidence="3" type="ORF">SCLTRI_LOCUS9931</name>
</gene>
<feature type="region of interest" description="Disordered" evidence="1">
    <location>
        <begin position="63"/>
        <end position="93"/>
    </location>
</feature>
<reference evidence="3" key="1">
    <citation type="submission" date="2020-10" db="EMBL/GenBank/DDBJ databases">
        <authorList>
            <person name="Kusch S."/>
        </authorList>
    </citation>
    <scope>NUCLEOTIDE SEQUENCE</scope>
    <source>
        <strain evidence="3">SwB9</strain>
    </source>
</reference>
<keyword evidence="2" id="KW-0732">Signal</keyword>